<dbReference type="SUPFAM" id="SSF53474">
    <property type="entry name" value="alpha/beta-Hydrolases"/>
    <property type="match status" value="1"/>
</dbReference>
<dbReference type="PANTHER" id="PTHR37017">
    <property type="entry name" value="AB HYDROLASE-1 DOMAIN-CONTAINING PROTEIN-RELATED"/>
    <property type="match status" value="1"/>
</dbReference>
<dbReference type="GO" id="GO:0003824">
    <property type="term" value="F:catalytic activity"/>
    <property type="evidence" value="ECO:0007669"/>
    <property type="project" value="UniProtKB-ARBA"/>
</dbReference>
<dbReference type="InterPro" id="IPR029058">
    <property type="entry name" value="AB_hydrolase_fold"/>
</dbReference>
<dbReference type="Pfam" id="PF12697">
    <property type="entry name" value="Abhydrolase_6"/>
    <property type="match status" value="1"/>
</dbReference>
<sequence length="97" mass="9948">MNHSPGGITVAFVHGAFADSSSWAGVISELQGRDIRAVAIANPLRGIGYDGDYVASAVRQIDGDVVLVGHSYGGAVITHAGARVSNVRALVYVAVSI</sequence>
<protein>
    <recommendedName>
        <fullName evidence="1">AB hydrolase-1 domain-containing protein</fullName>
    </recommendedName>
</protein>
<dbReference type="RefSeq" id="WP_116418984.1">
    <property type="nucleotide sequence ID" value="NZ_NBXC01000019.1"/>
</dbReference>
<dbReference type="EMBL" id="NBXE01000024">
    <property type="protein sequence ID" value="RFA26525.1"/>
    <property type="molecule type" value="Genomic_DNA"/>
</dbReference>
<comment type="caution">
    <text evidence="2">The sequence shown here is derived from an EMBL/GenBank/DDBJ whole genome shotgun (WGS) entry which is preliminary data.</text>
</comment>
<evidence type="ECO:0000313" key="3">
    <source>
        <dbReference type="Proteomes" id="UP000257080"/>
    </source>
</evidence>
<dbReference type="InterPro" id="IPR052897">
    <property type="entry name" value="Sec-Metab_Biosynth_Hydrolase"/>
</dbReference>
<dbReference type="Proteomes" id="UP000257080">
    <property type="component" value="Unassembled WGS sequence"/>
</dbReference>
<dbReference type="Gene3D" id="3.40.50.1820">
    <property type="entry name" value="alpha/beta hydrolase"/>
    <property type="match status" value="1"/>
</dbReference>
<evidence type="ECO:0000259" key="1">
    <source>
        <dbReference type="Pfam" id="PF12697"/>
    </source>
</evidence>
<dbReference type="AlphaFoldDB" id="A0A3E0W991"/>
<dbReference type="PANTHER" id="PTHR37017:SF11">
    <property type="entry name" value="ESTERASE_LIPASE_THIOESTERASE DOMAIN-CONTAINING PROTEIN"/>
    <property type="match status" value="1"/>
</dbReference>
<gene>
    <name evidence="2" type="ORF">B7R25_10945</name>
</gene>
<dbReference type="InterPro" id="IPR000073">
    <property type="entry name" value="AB_hydrolase_1"/>
</dbReference>
<name>A0A3E0W991_9MICO</name>
<organism evidence="2 3">
    <name type="scientific">Subtercola boreus</name>
    <dbReference type="NCBI Taxonomy" id="120213"/>
    <lineage>
        <taxon>Bacteria</taxon>
        <taxon>Bacillati</taxon>
        <taxon>Actinomycetota</taxon>
        <taxon>Actinomycetes</taxon>
        <taxon>Micrococcales</taxon>
        <taxon>Microbacteriaceae</taxon>
        <taxon>Subtercola</taxon>
    </lineage>
</organism>
<reference evidence="2 3" key="1">
    <citation type="submission" date="2017-04" db="EMBL/GenBank/DDBJ databases">
        <title>Comparative genome analysis of Subtercola boreus.</title>
        <authorList>
            <person name="Cho Y.-J."/>
            <person name="Cho A."/>
            <person name="Kim O.-S."/>
            <person name="Lee J.-I."/>
        </authorList>
    </citation>
    <scope>NUCLEOTIDE SEQUENCE [LARGE SCALE GENOMIC DNA]</scope>
    <source>
        <strain evidence="2 3">P28004</strain>
    </source>
</reference>
<dbReference type="OrthoDB" id="9814966at2"/>
<accession>A0A3E0W991</accession>
<feature type="domain" description="AB hydrolase-1" evidence="1">
    <location>
        <begin position="12"/>
        <end position="94"/>
    </location>
</feature>
<evidence type="ECO:0000313" key="2">
    <source>
        <dbReference type="EMBL" id="RFA26525.1"/>
    </source>
</evidence>
<proteinExistence type="predicted"/>